<dbReference type="OrthoDB" id="3357002at2759"/>
<feature type="transmembrane region" description="Helical" evidence="2">
    <location>
        <begin position="159"/>
        <end position="184"/>
    </location>
</feature>
<evidence type="ECO:0000313" key="4">
    <source>
        <dbReference type="Proteomes" id="UP000738349"/>
    </source>
</evidence>
<organism evidence="3 4">
    <name type="scientific">Dactylonectria macrodidyma</name>
    <dbReference type="NCBI Taxonomy" id="307937"/>
    <lineage>
        <taxon>Eukaryota</taxon>
        <taxon>Fungi</taxon>
        <taxon>Dikarya</taxon>
        <taxon>Ascomycota</taxon>
        <taxon>Pezizomycotina</taxon>
        <taxon>Sordariomycetes</taxon>
        <taxon>Hypocreomycetidae</taxon>
        <taxon>Hypocreales</taxon>
        <taxon>Nectriaceae</taxon>
        <taxon>Dactylonectria</taxon>
    </lineage>
</organism>
<feature type="transmembrane region" description="Helical" evidence="2">
    <location>
        <begin position="242"/>
        <end position="260"/>
    </location>
</feature>
<feature type="transmembrane region" description="Helical" evidence="2">
    <location>
        <begin position="56"/>
        <end position="77"/>
    </location>
</feature>
<accession>A0A9P9FGY7</accession>
<feature type="transmembrane region" description="Helical" evidence="2">
    <location>
        <begin position="204"/>
        <end position="222"/>
    </location>
</feature>
<proteinExistence type="predicted"/>
<feature type="region of interest" description="Disordered" evidence="1">
    <location>
        <begin position="340"/>
        <end position="360"/>
    </location>
</feature>
<dbReference type="PANTHER" id="PTHR35184">
    <property type="entry name" value="YALI0C10208P"/>
    <property type="match status" value="1"/>
</dbReference>
<evidence type="ECO:0000313" key="3">
    <source>
        <dbReference type="EMBL" id="KAH7161871.1"/>
    </source>
</evidence>
<dbReference type="Pfam" id="PF11309">
    <property type="entry name" value="DUF3112"/>
    <property type="match status" value="1"/>
</dbReference>
<protein>
    <submittedName>
        <fullName evidence="3">Uncharacterized protein</fullName>
    </submittedName>
</protein>
<sequence length="360" mass="39899">MQMHETHAFDTVMSSQLVQELDSRSIPTSVLTSGPPYHPLFAILGGYPSVKVDDPISAVILAFFVVAAVLNLTIYVRNVLQSHHFFTSALLWVFCMARIIANVLRICWASRLENAKIIIATQVFINAGVVMLFVINLVLTQRILRAYHPRIGWSKPMTIAFKILYVSITTDIMMVIVALVYSFYTRDLSKLYKLRDVQRAGGTYLAVVSFLPLPIIALCVLLPRKGDIEKFGQGRMRTKVALIVITSTLLAIGAGFRAGISLMGPRSAADPAWYHHKACFYVFTYGIEIIVVYAYILFRIDRLFHIPDGSNGPGHYSASVGSTTFNDGLSGASTEFQAMGDVEQSQPKVEPGDRGLESRI</sequence>
<keyword evidence="2" id="KW-1133">Transmembrane helix</keyword>
<dbReference type="AlphaFoldDB" id="A0A9P9FGY7"/>
<keyword evidence="4" id="KW-1185">Reference proteome</keyword>
<reference evidence="3" key="1">
    <citation type="journal article" date="2021" name="Nat. Commun.">
        <title>Genetic determinants of endophytism in the Arabidopsis root mycobiome.</title>
        <authorList>
            <person name="Mesny F."/>
            <person name="Miyauchi S."/>
            <person name="Thiergart T."/>
            <person name="Pickel B."/>
            <person name="Atanasova L."/>
            <person name="Karlsson M."/>
            <person name="Huettel B."/>
            <person name="Barry K.W."/>
            <person name="Haridas S."/>
            <person name="Chen C."/>
            <person name="Bauer D."/>
            <person name="Andreopoulos W."/>
            <person name="Pangilinan J."/>
            <person name="LaButti K."/>
            <person name="Riley R."/>
            <person name="Lipzen A."/>
            <person name="Clum A."/>
            <person name="Drula E."/>
            <person name="Henrissat B."/>
            <person name="Kohler A."/>
            <person name="Grigoriev I.V."/>
            <person name="Martin F.M."/>
            <person name="Hacquard S."/>
        </authorList>
    </citation>
    <scope>NUCLEOTIDE SEQUENCE</scope>
    <source>
        <strain evidence="3">MPI-CAGE-AT-0147</strain>
    </source>
</reference>
<feature type="compositionally biased region" description="Basic and acidic residues" evidence="1">
    <location>
        <begin position="350"/>
        <end position="360"/>
    </location>
</feature>
<comment type="caution">
    <text evidence="3">The sequence shown here is derived from an EMBL/GenBank/DDBJ whole genome shotgun (WGS) entry which is preliminary data.</text>
</comment>
<dbReference type="EMBL" id="JAGMUV010000004">
    <property type="protein sequence ID" value="KAH7161871.1"/>
    <property type="molecule type" value="Genomic_DNA"/>
</dbReference>
<feature type="transmembrane region" description="Helical" evidence="2">
    <location>
        <begin position="117"/>
        <end position="139"/>
    </location>
</feature>
<evidence type="ECO:0000256" key="2">
    <source>
        <dbReference type="SAM" id="Phobius"/>
    </source>
</evidence>
<gene>
    <name evidence="3" type="ORF">EDB81DRAFT_785674</name>
</gene>
<keyword evidence="2" id="KW-0812">Transmembrane</keyword>
<name>A0A9P9FGY7_9HYPO</name>
<dbReference type="InterPro" id="IPR021460">
    <property type="entry name" value="DUF3112"/>
</dbReference>
<feature type="transmembrane region" description="Helical" evidence="2">
    <location>
        <begin position="89"/>
        <end position="111"/>
    </location>
</feature>
<feature type="transmembrane region" description="Helical" evidence="2">
    <location>
        <begin position="280"/>
        <end position="298"/>
    </location>
</feature>
<evidence type="ECO:0000256" key="1">
    <source>
        <dbReference type="SAM" id="MobiDB-lite"/>
    </source>
</evidence>
<keyword evidence="2" id="KW-0472">Membrane</keyword>
<dbReference type="Proteomes" id="UP000738349">
    <property type="component" value="Unassembled WGS sequence"/>
</dbReference>
<dbReference type="PANTHER" id="PTHR35184:SF1">
    <property type="entry name" value="INTEGRAL MEMBRANE PROTEIN"/>
    <property type="match status" value="1"/>
</dbReference>